<dbReference type="InterPro" id="IPR004358">
    <property type="entry name" value="Sig_transdc_His_kin-like_C"/>
</dbReference>
<dbReference type="Proteomes" id="UP000259465">
    <property type="component" value="Chromosome"/>
</dbReference>
<evidence type="ECO:0000256" key="1">
    <source>
        <dbReference type="ARBA" id="ARBA00000085"/>
    </source>
</evidence>
<dbReference type="Gene3D" id="3.30.565.10">
    <property type="entry name" value="Histidine kinase-like ATPase, C-terminal domain"/>
    <property type="match status" value="1"/>
</dbReference>
<dbReference type="SUPFAM" id="SSF55874">
    <property type="entry name" value="ATPase domain of HSP90 chaperone/DNA topoisomerase II/histidine kinase"/>
    <property type="match status" value="1"/>
</dbReference>
<organism evidence="10 11">
    <name type="scientific">Chromobacterium rhizoryzae</name>
    <dbReference type="NCBI Taxonomy" id="1778675"/>
    <lineage>
        <taxon>Bacteria</taxon>
        <taxon>Pseudomonadati</taxon>
        <taxon>Pseudomonadota</taxon>
        <taxon>Betaproteobacteria</taxon>
        <taxon>Neisseriales</taxon>
        <taxon>Chromobacteriaceae</taxon>
        <taxon>Chromobacterium</taxon>
    </lineage>
</organism>
<proteinExistence type="predicted"/>
<keyword evidence="3" id="KW-0597">Phosphoprotein</keyword>
<dbReference type="SUPFAM" id="SSF47384">
    <property type="entry name" value="Homodimeric domain of signal transducing histidine kinase"/>
    <property type="match status" value="1"/>
</dbReference>
<keyword evidence="8" id="KW-0472">Membrane</keyword>
<evidence type="ECO:0000256" key="6">
    <source>
        <dbReference type="ARBA" id="ARBA00023012"/>
    </source>
</evidence>
<feature type="transmembrane region" description="Helical" evidence="8">
    <location>
        <begin position="206"/>
        <end position="229"/>
    </location>
</feature>
<dbReference type="CDD" id="cd00082">
    <property type="entry name" value="HisKA"/>
    <property type="match status" value="1"/>
</dbReference>
<dbReference type="EMBL" id="CP031968">
    <property type="protein sequence ID" value="AXT45003.1"/>
    <property type="molecule type" value="Genomic_DNA"/>
</dbReference>
<keyword evidence="7" id="KW-0175">Coiled coil</keyword>
<name>A0AAD0RNT8_9NEIS</name>
<gene>
    <name evidence="10" type="ORF">D1345_01785</name>
</gene>
<keyword evidence="8" id="KW-1133">Transmembrane helix</keyword>
<dbReference type="CDD" id="cd00075">
    <property type="entry name" value="HATPase"/>
    <property type="match status" value="1"/>
</dbReference>
<evidence type="ECO:0000256" key="7">
    <source>
        <dbReference type="SAM" id="Coils"/>
    </source>
</evidence>
<keyword evidence="4" id="KW-0808">Transferase</keyword>
<dbReference type="InterPro" id="IPR036890">
    <property type="entry name" value="HATPase_C_sf"/>
</dbReference>
<dbReference type="Pfam" id="PF00512">
    <property type="entry name" value="HisKA"/>
    <property type="match status" value="1"/>
</dbReference>
<dbReference type="PROSITE" id="PS50109">
    <property type="entry name" value="HIS_KIN"/>
    <property type="match status" value="1"/>
</dbReference>
<accession>A0AAD0RNT8</accession>
<feature type="transmembrane region" description="Helical" evidence="8">
    <location>
        <begin position="43"/>
        <end position="62"/>
    </location>
</feature>
<evidence type="ECO:0000256" key="5">
    <source>
        <dbReference type="ARBA" id="ARBA00022777"/>
    </source>
</evidence>
<evidence type="ECO:0000313" key="10">
    <source>
        <dbReference type="EMBL" id="AXT45003.1"/>
    </source>
</evidence>
<dbReference type="PANTHER" id="PTHR43711:SF28">
    <property type="entry name" value="SENSOR HISTIDINE KINASE YXDK"/>
    <property type="match status" value="1"/>
</dbReference>
<feature type="coiled-coil region" evidence="7">
    <location>
        <begin position="256"/>
        <end position="283"/>
    </location>
</feature>
<keyword evidence="11" id="KW-1185">Reference proteome</keyword>
<dbReference type="KEGG" id="crz:D1345_01785"/>
<evidence type="ECO:0000256" key="4">
    <source>
        <dbReference type="ARBA" id="ARBA00022679"/>
    </source>
</evidence>
<dbReference type="GO" id="GO:0000155">
    <property type="term" value="F:phosphorelay sensor kinase activity"/>
    <property type="evidence" value="ECO:0007669"/>
    <property type="project" value="InterPro"/>
</dbReference>
<evidence type="ECO:0000256" key="2">
    <source>
        <dbReference type="ARBA" id="ARBA00012438"/>
    </source>
</evidence>
<reference evidence="10 11" key="1">
    <citation type="submission" date="2018-08" db="EMBL/GenBank/DDBJ databases">
        <title>Complete genome sequence of JP2-74.</title>
        <authorList>
            <person name="Wu L."/>
        </authorList>
    </citation>
    <scope>NUCLEOTIDE SEQUENCE [LARGE SCALE GENOMIC DNA]</scope>
    <source>
        <strain evidence="10 11">JP2-74</strain>
    </source>
</reference>
<evidence type="ECO:0000313" key="11">
    <source>
        <dbReference type="Proteomes" id="UP000259465"/>
    </source>
</evidence>
<feature type="coiled-coil region" evidence="7">
    <location>
        <begin position="311"/>
        <end position="338"/>
    </location>
</feature>
<dbReference type="InterPro" id="IPR003661">
    <property type="entry name" value="HisK_dim/P_dom"/>
</dbReference>
<evidence type="ECO:0000256" key="3">
    <source>
        <dbReference type="ARBA" id="ARBA00022553"/>
    </source>
</evidence>
<dbReference type="SMART" id="SM00387">
    <property type="entry name" value="HATPase_c"/>
    <property type="match status" value="1"/>
</dbReference>
<dbReference type="InterPro" id="IPR050736">
    <property type="entry name" value="Sensor_HK_Regulatory"/>
</dbReference>
<protein>
    <recommendedName>
        <fullName evidence="2">histidine kinase</fullName>
        <ecNumber evidence="2">2.7.13.3</ecNumber>
    </recommendedName>
</protein>
<dbReference type="SMART" id="SM00388">
    <property type="entry name" value="HisKA"/>
    <property type="match status" value="1"/>
</dbReference>
<dbReference type="InterPro" id="IPR003594">
    <property type="entry name" value="HATPase_dom"/>
</dbReference>
<comment type="catalytic activity">
    <reaction evidence="1">
        <text>ATP + protein L-histidine = ADP + protein N-phospho-L-histidine.</text>
        <dbReference type="EC" id="2.7.13.3"/>
    </reaction>
</comment>
<keyword evidence="6" id="KW-0902">Two-component regulatory system</keyword>
<dbReference type="AlphaFoldDB" id="A0AAD0RNT8"/>
<feature type="domain" description="Histidine kinase" evidence="9">
    <location>
        <begin position="283"/>
        <end position="499"/>
    </location>
</feature>
<dbReference type="PRINTS" id="PR00344">
    <property type="entry name" value="BCTRLSENSOR"/>
</dbReference>
<dbReference type="Gene3D" id="1.10.287.130">
    <property type="match status" value="1"/>
</dbReference>
<dbReference type="InterPro" id="IPR036097">
    <property type="entry name" value="HisK_dim/P_sf"/>
</dbReference>
<evidence type="ECO:0000259" key="9">
    <source>
        <dbReference type="PROSITE" id="PS50109"/>
    </source>
</evidence>
<dbReference type="Pfam" id="PF02518">
    <property type="entry name" value="HATPase_c"/>
    <property type="match status" value="1"/>
</dbReference>
<dbReference type="PANTHER" id="PTHR43711">
    <property type="entry name" value="TWO-COMPONENT HISTIDINE KINASE"/>
    <property type="match status" value="1"/>
</dbReference>
<keyword evidence="8" id="KW-0812">Transmembrane</keyword>
<evidence type="ECO:0000256" key="8">
    <source>
        <dbReference type="SAM" id="Phobius"/>
    </source>
</evidence>
<keyword evidence="5 10" id="KW-0418">Kinase</keyword>
<dbReference type="EC" id="2.7.13.3" evidence="2"/>
<dbReference type="InterPro" id="IPR005467">
    <property type="entry name" value="His_kinase_dom"/>
</dbReference>
<sequence>MDFPPELSRRSAVCLIFALKPRACARGVDADPIMLRFVSFRSLLLASFLIVAVVPSAVLIQLRNELGHAASTLRSHQEQAKEWLDANRVSREQSIQFERATRQAQILKDRALANTAAGAWQEIELAQRKLQRGDDDELALSARAILAIQPQLQGLPARSGAQRDRLFRQLDLHLTAQGQLINRQLEQSQRQWQDSITEMRRTADRLAWLSLASALALALAMTLLISWPLRKLQAKIARMSDGARLQDWRQSGPADLQRLARELAQLDRRLAALEEQKGRFFRQASHELKTPLAAIHEAAALLREEVIGRLSAQQQEIVAILQNNAQTLRQRVEALLRYDAGQWLSETLTVETFDLPALITERLQVCRPLLQAKRLAAKVQGDAERVNGDRSKVETILDNLLINAIRHSPAGSALNIRHGRDGGGVWLEISDQGPGVPEAYREKIFEPFWSGSPPPDELPGTGLGLAMARGFAQLMRGELTLEPTPQNGACFRLQWPEPENKT</sequence>